<evidence type="ECO:0000313" key="1">
    <source>
        <dbReference type="EMBL" id="KKK60842.1"/>
    </source>
</evidence>
<protein>
    <submittedName>
        <fullName evidence="1">Uncharacterized protein</fullName>
    </submittedName>
</protein>
<proteinExistence type="predicted"/>
<accession>A0A0F8WVJ1</accession>
<reference evidence="1" key="1">
    <citation type="journal article" date="2015" name="Nature">
        <title>Complex archaea that bridge the gap between prokaryotes and eukaryotes.</title>
        <authorList>
            <person name="Spang A."/>
            <person name="Saw J.H."/>
            <person name="Jorgensen S.L."/>
            <person name="Zaremba-Niedzwiedzka K."/>
            <person name="Martijn J."/>
            <person name="Lind A.E."/>
            <person name="van Eijk R."/>
            <person name="Schleper C."/>
            <person name="Guy L."/>
            <person name="Ettema T.J."/>
        </authorList>
    </citation>
    <scope>NUCLEOTIDE SEQUENCE</scope>
</reference>
<sequence length="66" mass="7423">AGTGMNQDDTGPKSIAYLMSMFSPAQCPWPKEPEQATWVKPFAVYIQYLEYSNDGIMRFPSFKGVV</sequence>
<dbReference type="Gene3D" id="2.40.50.140">
    <property type="entry name" value="Nucleic acid-binding proteins"/>
    <property type="match status" value="1"/>
</dbReference>
<gene>
    <name evidence="1" type="ORF">LCGC14_3020350</name>
</gene>
<name>A0A0F8WVJ1_9ZZZZ</name>
<dbReference type="EMBL" id="LAZR01062769">
    <property type="protein sequence ID" value="KKK60842.1"/>
    <property type="molecule type" value="Genomic_DNA"/>
</dbReference>
<organism evidence="1">
    <name type="scientific">marine sediment metagenome</name>
    <dbReference type="NCBI Taxonomy" id="412755"/>
    <lineage>
        <taxon>unclassified sequences</taxon>
        <taxon>metagenomes</taxon>
        <taxon>ecological metagenomes</taxon>
    </lineage>
</organism>
<comment type="caution">
    <text evidence="1">The sequence shown here is derived from an EMBL/GenBank/DDBJ whole genome shotgun (WGS) entry which is preliminary data.</text>
</comment>
<dbReference type="SUPFAM" id="SSF50249">
    <property type="entry name" value="Nucleic acid-binding proteins"/>
    <property type="match status" value="1"/>
</dbReference>
<feature type="non-terminal residue" evidence="1">
    <location>
        <position position="1"/>
    </location>
</feature>
<dbReference type="InterPro" id="IPR012340">
    <property type="entry name" value="NA-bd_OB-fold"/>
</dbReference>
<dbReference type="AlphaFoldDB" id="A0A0F8WVJ1"/>